<dbReference type="InterPro" id="IPR019775">
    <property type="entry name" value="WD40_repeat_CS"/>
</dbReference>
<dbReference type="SUPFAM" id="SSF50978">
    <property type="entry name" value="WD40 repeat-like"/>
    <property type="match status" value="2"/>
</dbReference>
<reference evidence="7 8" key="1">
    <citation type="submission" date="2015-12" db="EMBL/GenBank/DDBJ databases">
        <title>The genome of Folsomia candida.</title>
        <authorList>
            <person name="Faddeeva A."/>
            <person name="Derks M.F."/>
            <person name="Anvar Y."/>
            <person name="Smit S."/>
            <person name="Van Straalen N."/>
            <person name="Roelofs D."/>
        </authorList>
    </citation>
    <scope>NUCLEOTIDE SEQUENCE [LARGE SCALE GENOMIC DNA]</scope>
    <source>
        <strain evidence="7 8">VU population</strain>
        <tissue evidence="7">Whole body</tissue>
    </source>
</reference>
<proteinExistence type="predicted"/>
<evidence type="ECO:0000256" key="2">
    <source>
        <dbReference type="ARBA" id="ARBA00022574"/>
    </source>
</evidence>
<dbReference type="PROSITE" id="PS00678">
    <property type="entry name" value="WD_REPEATS_1"/>
    <property type="match status" value="3"/>
</dbReference>
<evidence type="ECO:0000256" key="4">
    <source>
        <dbReference type="ARBA" id="ARBA00023242"/>
    </source>
</evidence>
<evidence type="ECO:0000256" key="3">
    <source>
        <dbReference type="ARBA" id="ARBA00022737"/>
    </source>
</evidence>
<dbReference type="InterPro" id="IPR013934">
    <property type="entry name" value="Utp13_C"/>
</dbReference>
<feature type="repeat" description="WD" evidence="5">
    <location>
        <begin position="523"/>
        <end position="564"/>
    </location>
</feature>
<dbReference type="Gene3D" id="2.130.10.10">
    <property type="entry name" value="YVTN repeat-like/Quinoprotein amine dehydrogenase"/>
    <property type="match status" value="3"/>
</dbReference>
<dbReference type="AlphaFoldDB" id="A0A226EJ18"/>
<feature type="repeat" description="WD" evidence="5">
    <location>
        <begin position="263"/>
        <end position="295"/>
    </location>
</feature>
<keyword evidence="4" id="KW-0539">Nucleus</keyword>
<keyword evidence="8" id="KW-1185">Reference proteome</keyword>
<dbReference type="Pfam" id="PF08625">
    <property type="entry name" value="Utp13"/>
    <property type="match status" value="1"/>
</dbReference>
<evidence type="ECO:0000256" key="5">
    <source>
        <dbReference type="PROSITE-ProRule" id="PRU00221"/>
    </source>
</evidence>
<feature type="repeat" description="WD" evidence="5">
    <location>
        <begin position="607"/>
        <end position="648"/>
    </location>
</feature>
<dbReference type="InterPro" id="IPR036322">
    <property type="entry name" value="WD40_repeat_dom_sf"/>
</dbReference>
<dbReference type="PROSITE" id="PS50294">
    <property type="entry name" value="WD_REPEATS_REGION"/>
    <property type="match status" value="5"/>
</dbReference>
<evidence type="ECO:0000259" key="6">
    <source>
        <dbReference type="Pfam" id="PF08625"/>
    </source>
</evidence>
<dbReference type="SMART" id="SM00320">
    <property type="entry name" value="WD40"/>
    <property type="match status" value="9"/>
</dbReference>
<evidence type="ECO:0000256" key="1">
    <source>
        <dbReference type="ARBA" id="ARBA00004604"/>
    </source>
</evidence>
<dbReference type="GO" id="GO:0000472">
    <property type="term" value="P:endonucleolytic cleavage to generate mature 5'-end of SSU-rRNA from (SSU-rRNA, 5.8S rRNA, LSU-rRNA)"/>
    <property type="evidence" value="ECO:0007669"/>
    <property type="project" value="TreeGrafter"/>
</dbReference>
<dbReference type="GO" id="GO:0000480">
    <property type="term" value="P:endonucleolytic cleavage in 5'-ETS of tricistronic rRNA transcript (SSU-rRNA, 5.8S rRNA, LSU-rRNA)"/>
    <property type="evidence" value="ECO:0007669"/>
    <property type="project" value="TreeGrafter"/>
</dbReference>
<sequence length="836" mass="94292">MLNPAYIAEALGKEQNIKSNDAVDDETRHVPKHFGEEERINPKLKQCYEVRTQLKPFYSGGKISITDDDEFVCQHGPVVKVIRKGNVGIKTEQGDDEDFKSNFKTSFVITKTIEAELDDILSFDTCLVSKVVITAHKSNLLRIWCLISGQLLKTIKSLHNMPIGYIEICKAQSLKNIKGVLSSNELDAIEGARIQLCWISISGAAVKLWQLGGNQMSKLIRVENITALGYARWENTTLYTAERNIYVMGIQPETKQFGVLKTLEGHYSQVTGIEFTTDNLMLSGGRDKVLIIWDMANNFNKLKTIPFSNTIEGIYLSQSTDLFLGINPSSIYHFDVKDQRVSKQPVLTLNENETITGFHSLLHSEALKVNSCFITSHTGTIYEVIKTKLEDKKKATLEIIHQYVGDLDEILCAVLWTDGQVAVATNTSVIKVYDLTTGSCKFLRGHKDIVLSLSCQKEWMVSSSKDNQIIFWKSTSLEPQAILSGHLASVTAVCFSSIDLTAFSVSEDRFLKVWDQQRLLRGVVAHDKEINSVHCSPNGSLVATASRDKTAKIWDAESLQLIATFKGHKKGVWDAKFSSWDQLVVTASADTTIKIWSLTTYECMQTLQGHLSSVLQVKFINLGLQILSVSSDGSLKSWDLKTSSCVLTEECGNDKIWTMDASQDGHTVVTGSADSVLSLWHDNTEEKVTQAAEKKKKGIEDEQKLNNLLHAREWTRAFEMALQLDRPFVLLKVIREVADINQFRPVIEKLEDDQLLNLINYLTKWNTNTKTSTEAQTLLHIVIRSFPEEHLARFIQPMQILPYTEKHHERIYRMIKQMSFLEFLSNRNDEAPIHSS</sequence>
<feature type="repeat" description="WD" evidence="5">
    <location>
        <begin position="483"/>
        <end position="515"/>
    </location>
</feature>
<keyword evidence="2 5" id="KW-0853">WD repeat</keyword>
<feature type="domain" description="U3 small nucleolar RNA-associated protein 13 C-terminal" evidence="6">
    <location>
        <begin position="702"/>
        <end position="826"/>
    </location>
</feature>
<dbReference type="InterPro" id="IPR020472">
    <property type="entry name" value="WD40_PAC1"/>
</dbReference>
<dbReference type="OMA" id="RTIWSVE"/>
<dbReference type="Pfam" id="PF00400">
    <property type="entry name" value="WD40"/>
    <property type="match status" value="7"/>
</dbReference>
<comment type="subcellular location">
    <subcellularLocation>
        <location evidence="1">Nucleus</location>
        <location evidence="1">Nucleolus</location>
    </subcellularLocation>
</comment>
<feature type="repeat" description="WD" evidence="5">
    <location>
        <begin position="565"/>
        <end position="606"/>
    </location>
</feature>
<dbReference type="EMBL" id="LNIX01000003">
    <property type="protein sequence ID" value="OXA57290.1"/>
    <property type="molecule type" value="Genomic_DNA"/>
</dbReference>
<dbReference type="Proteomes" id="UP000198287">
    <property type="component" value="Unassembled WGS sequence"/>
</dbReference>
<evidence type="ECO:0000313" key="7">
    <source>
        <dbReference type="EMBL" id="OXA57290.1"/>
    </source>
</evidence>
<dbReference type="PROSITE" id="PS50082">
    <property type="entry name" value="WD_REPEATS_2"/>
    <property type="match status" value="6"/>
</dbReference>
<gene>
    <name evidence="7" type="ORF">Fcan01_08352</name>
</gene>
<dbReference type="InterPro" id="IPR001680">
    <property type="entry name" value="WD40_rpt"/>
</dbReference>
<comment type="caution">
    <text evidence="7">The sequence shown here is derived from an EMBL/GenBank/DDBJ whole genome shotgun (WGS) entry which is preliminary data.</text>
</comment>
<protein>
    <submittedName>
        <fullName evidence="7">Transducin beta-like protein 3</fullName>
    </submittedName>
</protein>
<dbReference type="STRING" id="158441.A0A226EJ18"/>
<accession>A0A226EJ18</accession>
<dbReference type="OrthoDB" id="5414888at2759"/>
<dbReference type="GO" id="GO:0032040">
    <property type="term" value="C:small-subunit processome"/>
    <property type="evidence" value="ECO:0007669"/>
    <property type="project" value="InterPro"/>
</dbReference>
<dbReference type="GO" id="GO:0030686">
    <property type="term" value="C:90S preribosome"/>
    <property type="evidence" value="ECO:0007669"/>
    <property type="project" value="TreeGrafter"/>
</dbReference>
<dbReference type="PANTHER" id="PTHR19854:SF15">
    <property type="entry name" value="TRANSDUCIN BETA-LIKE PROTEIN 3"/>
    <property type="match status" value="1"/>
</dbReference>
<evidence type="ECO:0000313" key="8">
    <source>
        <dbReference type="Proteomes" id="UP000198287"/>
    </source>
</evidence>
<dbReference type="CDD" id="cd00200">
    <property type="entry name" value="WD40"/>
    <property type="match status" value="1"/>
</dbReference>
<dbReference type="InterPro" id="IPR015943">
    <property type="entry name" value="WD40/YVTN_repeat-like_dom_sf"/>
</dbReference>
<dbReference type="PANTHER" id="PTHR19854">
    <property type="entry name" value="TRANSDUCIN BETA-LIKE 3"/>
    <property type="match status" value="1"/>
</dbReference>
<organism evidence="7 8">
    <name type="scientific">Folsomia candida</name>
    <name type="common">Springtail</name>
    <dbReference type="NCBI Taxonomy" id="158441"/>
    <lineage>
        <taxon>Eukaryota</taxon>
        <taxon>Metazoa</taxon>
        <taxon>Ecdysozoa</taxon>
        <taxon>Arthropoda</taxon>
        <taxon>Hexapoda</taxon>
        <taxon>Collembola</taxon>
        <taxon>Entomobryomorpha</taxon>
        <taxon>Isotomoidea</taxon>
        <taxon>Isotomidae</taxon>
        <taxon>Proisotominae</taxon>
        <taxon>Folsomia</taxon>
    </lineage>
</organism>
<dbReference type="PRINTS" id="PR00320">
    <property type="entry name" value="GPROTEINBRPT"/>
</dbReference>
<name>A0A226EJ18_FOLCA</name>
<dbReference type="GO" id="GO:0034511">
    <property type="term" value="F:U3 snoRNA binding"/>
    <property type="evidence" value="ECO:0007669"/>
    <property type="project" value="TreeGrafter"/>
</dbReference>
<keyword evidence="3" id="KW-0677">Repeat</keyword>
<feature type="repeat" description="WD" evidence="5">
    <location>
        <begin position="656"/>
        <end position="690"/>
    </location>
</feature>